<sequence length="86" mass="8709">CPQRPHGAGRVPGVQAAGYQPPGAGGGGRWAGRPAGRHPAGAGWYFGGHAAVLAGWGGSHSHGPAHFAARALRQGKLAQYDGHRLD</sequence>
<feature type="region of interest" description="Disordered" evidence="1">
    <location>
        <begin position="1"/>
        <end position="35"/>
    </location>
</feature>
<dbReference type="AlphaFoldDB" id="A0A699XNA9"/>
<dbReference type="EMBL" id="BKCJ011846868">
    <property type="protein sequence ID" value="GFD57954.1"/>
    <property type="molecule type" value="Genomic_DNA"/>
</dbReference>
<organism evidence="2">
    <name type="scientific">Tanacetum cinerariifolium</name>
    <name type="common">Dalmatian daisy</name>
    <name type="synonym">Chrysanthemum cinerariifolium</name>
    <dbReference type="NCBI Taxonomy" id="118510"/>
    <lineage>
        <taxon>Eukaryota</taxon>
        <taxon>Viridiplantae</taxon>
        <taxon>Streptophyta</taxon>
        <taxon>Embryophyta</taxon>
        <taxon>Tracheophyta</taxon>
        <taxon>Spermatophyta</taxon>
        <taxon>Magnoliopsida</taxon>
        <taxon>eudicotyledons</taxon>
        <taxon>Gunneridae</taxon>
        <taxon>Pentapetalae</taxon>
        <taxon>asterids</taxon>
        <taxon>campanulids</taxon>
        <taxon>Asterales</taxon>
        <taxon>Asteraceae</taxon>
        <taxon>Asteroideae</taxon>
        <taxon>Anthemideae</taxon>
        <taxon>Anthemidinae</taxon>
        <taxon>Tanacetum</taxon>
    </lineage>
</organism>
<evidence type="ECO:0000256" key="1">
    <source>
        <dbReference type="SAM" id="MobiDB-lite"/>
    </source>
</evidence>
<accession>A0A699XNA9</accession>
<feature type="non-terminal residue" evidence="2">
    <location>
        <position position="86"/>
    </location>
</feature>
<proteinExistence type="predicted"/>
<name>A0A699XNA9_TANCI</name>
<feature type="compositionally biased region" description="Low complexity" evidence="1">
    <location>
        <begin position="12"/>
        <end position="22"/>
    </location>
</feature>
<gene>
    <name evidence="2" type="ORF">Tci_929923</name>
</gene>
<reference evidence="2" key="1">
    <citation type="journal article" date="2019" name="Sci. Rep.">
        <title>Draft genome of Tanacetum cinerariifolium, the natural source of mosquito coil.</title>
        <authorList>
            <person name="Yamashiro T."/>
            <person name="Shiraishi A."/>
            <person name="Satake H."/>
            <person name="Nakayama K."/>
        </authorList>
    </citation>
    <scope>NUCLEOTIDE SEQUENCE</scope>
</reference>
<comment type="caution">
    <text evidence="2">The sequence shown here is derived from an EMBL/GenBank/DDBJ whole genome shotgun (WGS) entry which is preliminary data.</text>
</comment>
<evidence type="ECO:0000313" key="2">
    <source>
        <dbReference type="EMBL" id="GFD57954.1"/>
    </source>
</evidence>
<protein>
    <submittedName>
        <fullName evidence="2">Uncharacterized protein</fullName>
    </submittedName>
</protein>
<feature type="non-terminal residue" evidence="2">
    <location>
        <position position="1"/>
    </location>
</feature>